<proteinExistence type="predicted"/>
<dbReference type="PROSITE" id="PS51257">
    <property type="entry name" value="PROKAR_LIPOPROTEIN"/>
    <property type="match status" value="1"/>
</dbReference>
<dbReference type="Pfam" id="PF08308">
    <property type="entry name" value="PEGA"/>
    <property type="match status" value="1"/>
</dbReference>
<name>A0A4Q0NQK4_9FLAO</name>
<comment type="caution">
    <text evidence="2">The sequence shown here is derived from an EMBL/GenBank/DDBJ whole genome shotgun (WGS) entry which is preliminary data.</text>
</comment>
<reference evidence="2 3" key="1">
    <citation type="submission" date="2018-07" db="EMBL/GenBank/DDBJ databases">
        <title>Leeuwenhoekiella genomics.</title>
        <authorList>
            <person name="Tahon G."/>
            <person name="Willems A."/>
        </authorList>
    </citation>
    <scope>NUCLEOTIDE SEQUENCE [LARGE SCALE GENOMIC DNA]</scope>
    <source>
        <strain evidence="2 3">LMG 29608</strain>
    </source>
</reference>
<feature type="domain" description="PEGA" evidence="1">
    <location>
        <begin position="29"/>
        <end position="79"/>
    </location>
</feature>
<dbReference type="InterPro" id="IPR013229">
    <property type="entry name" value="PEGA"/>
</dbReference>
<evidence type="ECO:0000313" key="2">
    <source>
        <dbReference type="EMBL" id="RXG12999.1"/>
    </source>
</evidence>
<dbReference type="RefSeq" id="WP_128766994.1">
    <property type="nucleotide sequence ID" value="NZ_JBHUOO010000024.1"/>
</dbReference>
<accession>A0A4Q0NQK4</accession>
<organism evidence="2 3">
    <name type="scientific">Leeuwenhoekiella polynyae</name>
    <dbReference type="NCBI Taxonomy" id="1550906"/>
    <lineage>
        <taxon>Bacteria</taxon>
        <taxon>Pseudomonadati</taxon>
        <taxon>Bacteroidota</taxon>
        <taxon>Flavobacteriia</taxon>
        <taxon>Flavobacteriales</taxon>
        <taxon>Flavobacteriaceae</taxon>
        <taxon>Leeuwenhoekiella</taxon>
    </lineage>
</organism>
<keyword evidence="3" id="KW-1185">Reference proteome</keyword>
<sequence>MNTHLKTATLGLALALSGCATIISGSRQDVHINSYPKEARVAINEIDMGPTPLQQKLKRNQEYTLLLELEGYEPYITTLKKKFNAWYLGNVLIGGLIGLVVDPITGAMYQLKPEEIDGQSKEGTSYTMDNGTLYLTISMEVDPNWEQVGQLQRKP</sequence>
<dbReference type="EMBL" id="QOVK01000028">
    <property type="protein sequence ID" value="RXG12999.1"/>
    <property type="molecule type" value="Genomic_DNA"/>
</dbReference>
<dbReference type="AlphaFoldDB" id="A0A4Q0NQK4"/>
<dbReference type="Proteomes" id="UP000289859">
    <property type="component" value="Unassembled WGS sequence"/>
</dbReference>
<dbReference type="OrthoDB" id="1524740at2"/>
<protein>
    <submittedName>
        <fullName evidence="2">PEGA domain-containing protein</fullName>
    </submittedName>
</protein>
<evidence type="ECO:0000259" key="1">
    <source>
        <dbReference type="Pfam" id="PF08308"/>
    </source>
</evidence>
<evidence type="ECO:0000313" key="3">
    <source>
        <dbReference type="Proteomes" id="UP000289859"/>
    </source>
</evidence>
<gene>
    <name evidence="2" type="ORF">DSM02_3793</name>
</gene>